<feature type="non-terminal residue" evidence="2">
    <location>
        <position position="101"/>
    </location>
</feature>
<sequence length="101" mass="11827">MRTKRTTTEKPNKNIKTKNIHSALDRHYQKHLEELVNEQGSVNKKKQQLKKKKIEHSTTNNRQIKNSIENDIKELEKDITSIESGDRINDYVMNVIGIVTE</sequence>
<organism evidence="2">
    <name type="scientific">Mimivirus AB-566-O17</name>
    <dbReference type="NCBI Taxonomy" id="1988039"/>
    <lineage>
        <taxon>Viruses</taxon>
        <taxon>Varidnaviria</taxon>
        <taxon>Bamfordvirae</taxon>
        <taxon>Nucleocytoviricota</taxon>
        <taxon>Megaviricetes</taxon>
        <taxon>Imitervirales</taxon>
        <taxon>Mimiviridae</taxon>
        <taxon>Megamimivirinae</taxon>
        <taxon>Mimivirus</taxon>
    </lineage>
</organism>
<reference evidence="2" key="1">
    <citation type="journal article" date="2017" name="ISME J.">
        <title>Genomic exploration of individual giant ocean viruses.</title>
        <authorList>
            <person name="Wilson W.H."/>
            <person name="Gilg I.C."/>
            <person name="Moniruzzaman M."/>
            <person name="Field E.K."/>
            <person name="Koren S."/>
            <person name="LeCleir G.R."/>
            <person name="Martinez Martinez J."/>
            <person name="Poulton N.J."/>
            <person name="Swan B.K."/>
            <person name="Stepanauskas R."/>
            <person name="Wilhelm S.W."/>
        </authorList>
    </citation>
    <scope>NUCLEOTIDE SEQUENCE</scope>
</reference>
<name>A0A1X9VNM6_9VIRU</name>
<feature type="compositionally biased region" description="Basic residues" evidence="1">
    <location>
        <begin position="43"/>
        <end position="54"/>
    </location>
</feature>
<evidence type="ECO:0000256" key="1">
    <source>
        <dbReference type="SAM" id="MobiDB-lite"/>
    </source>
</evidence>
<dbReference type="EMBL" id="KY565516">
    <property type="protein sequence ID" value="ARR74934.1"/>
    <property type="molecule type" value="Genomic_DNA"/>
</dbReference>
<feature type="region of interest" description="Disordered" evidence="1">
    <location>
        <begin position="1"/>
        <end position="22"/>
    </location>
</feature>
<evidence type="ECO:0000313" key="2">
    <source>
        <dbReference type="EMBL" id="ARR74934.1"/>
    </source>
</evidence>
<gene>
    <name evidence="2" type="ORF">SAGO17_0014</name>
</gene>
<protein>
    <submittedName>
        <fullName evidence="2">Putative endochitinase 1</fullName>
    </submittedName>
</protein>
<feature type="compositionally biased region" description="Basic and acidic residues" evidence="1">
    <location>
        <begin position="1"/>
        <end position="12"/>
    </location>
</feature>
<accession>A0A1X9VNM6</accession>
<feature type="region of interest" description="Disordered" evidence="1">
    <location>
        <begin position="38"/>
        <end position="60"/>
    </location>
</feature>
<proteinExistence type="predicted"/>